<feature type="chain" id="PRO_5046722990" evidence="8">
    <location>
        <begin position="25"/>
        <end position="288"/>
    </location>
</feature>
<feature type="signal peptide" evidence="8">
    <location>
        <begin position="1"/>
        <end position="24"/>
    </location>
</feature>
<reference evidence="9 10" key="1">
    <citation type="submission" date="2023-03" db="EMBL/GenBank/DDBJ databases">
        <title>Roseibium porphyridii sp. nov. and Roseibium rhodosorbium sp. nov. isolated from marine algae, Porphyridium cruentum and Rhodosorus marinus, respectively.</title>
        <authorList>
            <person name="Lee M.W."/>
            <person name="Choi B.J."/>
            <person name="Lee J.K."/>
            <person name="Choi D.G."/>
            <person name="Baek J.H."/>
            <person name="Bayburt H."/>
            <person name="Kim J.M."/>
            <person name="Han D.M."/>
            <person name="Kim K.H."/>
            <person name="Jeon C.O."/>
        </authorList>
    </citation>
    <scope>NUCLEOTIDE SEQUENCE [LARGE SCALE GENOMIC DNA]</scope>
    <source>
        <strain evidence="9 10">KMA01</strain>
    </source>
</reference>
<name>A0ABY8EZJ7_9HYPH</name>
<comment type="subcellular location">
    <subcellularLocation>
        <location evidence="1">Secreted</location>
    </subcellularLocation>
</comment>
<sequence>MKLLSILGALALIGNAGVISPANAHPCGLDAACSLDNRVYRAKAPENWDGVTPLPVLIHFHGWKRDSKHPLKNPKVLKAINGNSALLVAPEGLRRTWDFWERNNRDVPFVRAVIEDVAKRFPIDRSRIYATGFSYGSAMAWRVACDAGDLVAGILPAAGTLYRQDGIDCPTGPMNVMHVHGFKDNVMDLPLSPDGSPNVAVELWRRTNMCAQEPDHTETLNGHTCLTWSTCQSGKEVMLCLHERGHIVPKGWISNALKRALERYQLGEGAFSRADEPSAATDSTSQSN</sequence>
<keyword evidence="3" id="KW-0858">Xylan degradation</keyword>
<protein>
    <submittedName>
        <fullName evidence="9">Polyhydroxybutyrate depolymerase</fullName>
    </submittedName>
</protein>
<dbReference type="RefSeq" id="WP_265681157.1">
    <property type="nucleotide sequence ID" value="NZ_CP120863.1"/>
</dbReference>
<evidence type="ECO:0000256" key="7">
    <source>
        <dbReference type="ARBA" id="ARBA00023326"/>
    </source>
</evidence>
<evidence type="ECO:0000256" key="2">
    <source>
        <dbReference type="ARBA" id="ARBA00022525"/>
    </source>
</evidence>
<dbReference type="InterPro" id="IPR029058">
    <property type="entry name" value="AB_hydrolase_fold"/>
</dbReference>
<keyword evidence="7" id="KW-0624">Polysaccharide degradation</keyword>
<evidence type="ECO:0000256" key="3">
    <source>
        <dbReference type="ARBA" id="ARBA00022651"/>
    </source>
</evidence>
<dbReference type="Proteomes" id="UP001209803">
    <property type="component" value="Chromosome"/>
</dbReference>
<dbReference type="EMBL" id="CP120863">
    <property type="protein sequence ID" value="WFE88311.1"/>
    <property type="molecule type" value="Genomic_DNA"/>
</dbReference>
<evidence type="ECO:0000256" key="5">
    <source>
        <dbReference type="ARBA" id="ARBA00022801"/>
    </source>
</evidence>
<evidence type="ECO:0000256" key="1">
    <source>
        <dbReference type="ARBA" id="ARBA00004613"/>
    </source>
</evidence>
<dbReference type="PANTHER" id="PTHR38050:SF2">
    <property type="entry name" value="FERULOYL ESTERASE C-RELATED"/>
    <property type="match status" value="1"/>
</dbReference>
<proteinExistence type="predicted"/>
<keyword evidence="6" id="KW-0119">Carbohydrate metabolism</keyword>
<dbReference type="InterPro" id="IPR043595">
    <property type="entry name" value="FaeB/C/D"/>
</dbReference>
<evidence type="ECO:0000256" key="4">
    <source>
        <dbReference type="ARBA" id="ARBA00022729"/>
    </source>
</evidence>
<gene>
    <name evidence="9" type="ORF">K1718_19385</name>
</gene>
<evidence type="ECO:0000313" key="10">
    <source>
        <dbReference type="Proteomes" id="UP001209803"/>
    </source>
</evidence>
<accession>A0ABY8EZJ7</accession>
<evidence type="ECO:0000256" key="6">
    <source>
        <dbReference type="ARBA" id="ARBA00023277"/>
    </source>
</evidence>
<keyword evidence="4 8" id="KW-0732">Signal</keyword>
<keyword evidence="10" id="KW-1185">Reference proteome</keyword>
<dbReference type="Gene3D" id="3.40.50.1820">
    <property type="entry name" value="alpha/beta hydrolase"/>
    <property type="match status" value="1"/>
</dbReference>
<dbReference type="SUPFAM" id="SSF53474">
    <property type="entry name" value="alpha/beta-Hydrolases"/>
    <property type="match status" value="1"/>
</dbReference>
<organism evidence="9 10">
    <name type="scientific">Roseibium porphyridii</name>
    <dbReference type="NCBI Taxonomy" id="2866279"/>
    <lineage>
        <taxon>Bacteria</taxon>
        <taxon>Pseudomonadati</taxon>
        <taxon>Pseudomonadota</taxon>
        <taxon>Alphaproteobacteria</taxon>
        <taxon>Hyphomicrobiales</taxon>
        <taxon>Stappiaceae</taxon>
        <taxon>Roseibium</taxon>
    </lineage>
</organism>
<evidence type="ECO:0000256" key="8">
    <source>
        <dbReference type="SAM" id="SignalP"/>
    </source>
</evidence>
<keyword evidence="2" id="KW-0964">Secreted</keyword>
<evidence type="ECO:0000313" key="9">
    <source>
        <dbReference type="EMBL" id="WFE88311.1"/>
    </source>
</evidence>
<dbReference type="PANTHER" id="PTHR38050">
    <property type="match status" value="1"/>
</dbReference>
<keyword evidence="5" id="KW-0378">Hydrolase</keyword>